<evidence type="ECO:0000313" key="2">
    <source>
        <dbReference type="EMBL" id="CAE6466059.1"/>
    </source>
</evidence>
<organism evidence="2 3">
    <name type="scientific">Rhizoctonia solani</name>
    <dbReference type="NCBI Taxonomy" id="456999"/>
    <lineage>
        <taxon>Eukaryota</taxon>
        <taxon>Fungi</taxon>
        <taxon>Dikarya</taxon>
        <taxon>Basidiomycota</taxon>
        <taxon>Agaricomycotina</taxon>
        <taxon>Agaricomycetes</taxon>
        <taxon>Cantharellales</taxon>
        <taxon>Ceratobasidiaceae</taxon>
        <taxon>Rhizoctonia</taxon>
    </lineage>
</organism>
<dbReference type="EMBL" id="CAJMXA010001599">
    <property type="protein sequence ID" value="CAE6466059.1"/>
    <property type="molecule type" value="Genomic_DNA"/>
</dbReference>
<dbReference type="AlphaFoldDB" id="A0A8H3BWG6"/>
<protein>
    <recommendedName>
        <fullName evidence="1">F-box domain-containing protein</fullName>
    </recommendedName>
</protein>
<evidence type="ECO:0000313" key="3">
    <source>
        <dbReference type="Proteomes" id="UP000663853"/>
    </source>
</evidence>
<dbReference type="InterPro" id="IPR001810">
    <property type="entry name" value="F-box_dom"/>
</dbReference>
<dbReference type="InterPro" id="IPR036047">
    <property type="entry name" value="F-box-like_dom_sf"/>
</dbReference>
<feature type="domain" description="F-box" evidence="1">
    <location>
        <begin position="561"/>
        <end position="610"/>
    </location>
</feature>
<reference evidence="2" key="1">
    <citation type="submission" date="2021-01" db="EMBL/GenBank/DDBJ databases">
        <authorList>
            <person name="Kaushik A."/>
        </authorList>
    </citation>
    <scope>NUCLEOTIDE SEQUENCE</scope>
    <source>
        <strain evidence="2">AG6-10EEA</strain>
    </source>
</reference>
<sequence>MPQPQTCIRSHEIVHLSVTLQLRIELEVDGLGIVKRPSRVNTNYQSILQELKEYRNAWLNFRLNPPVIQLIVDPDVSCPHWEIRNGACIGGFRESEAEYEDDDRLDRIQVVYFYSSVVPSPLDFKKKFDHFVADANQELVVLIEYDVERSVSARVDLHHTVTGQPHPLARLPNFTVRFEDYIEEAPTWGPLQTNPMIMGSILVIKFTWPEGSSDYYDMLMWNWRSGHLLGRIHSETNDAEFTFLDKNHLLLFSSLPNSSGDPDFEIPNQVALLIYRVPTAAGETAGLQEPLNTGFYAPSYPSLEPILILELPKLNSAYRLHNYVLTPGSLPGDPIYNKSTEVVYSHINTLALKLWITKSPTEHGIRTTARYAIFVNSHIILGLLCRNSPRETARVPWSQWGTIATRWFVDDDLTAAHIARTEGSLHLRWNLAHSGTAHILSVLEFNPRIIRRNVYDSSEIARKRVLEGRGLTPGDAFNAADPWTSIRNNLDYHSNLTKIVESDMKTVVHSGFEEPVESTLPYMIITRVQRMPRYAHWRIHGDCLVGTRAVNIQTMNAKTRVQLFTKFPSEVLVRILHHCNYRTILRFSMTCKNSYEIIRQSISLQLHIELEVNGLEIVKQSPKVGTSYASILQELKDYQDAWLNFRLSPAYLQRTADSDIGIFRPEWELRNETYFGGFRQSEEDNQYYPLNRIQVARFYSTIRSSLDFKKKIEEFAVDPKQDLIVLVEYDTEHSTFSPVCLHLHHITTGDPHSLARFPIFTARFDHCKDTRSTLEFAGTNVTVVEDLLVVHFFPPTGGNGNTLIWDWKSGLLLG</sequence>
<proteinExistence type="predicted"/>
<dbReference type="CDD" id="cd09917">
    <property type="entry name" value="F-box_SF"/>
    <property type="match status" value="1"/>
</dbReference>
<dbReference type="Proteomes" id="UP000663853">
    <property type="component" value="Unassembled WGS sequence"/>
</dbReference>
<evidence type="ECO:0000259" key="1">
    <source>
        <dbReference type="PROSITE" id="PS50181"/>
    </source>
</evidence>
<accession>A0A8H3BWG6</accession>
<dbReference type="PROSITE" id="PS50181">
    <property type="entry name" value="FBOX"/>
    <property type="match status" value="1"/>
</dbReference>
<gene>
    <name evidence="2" type="ORF">RDB_LOCUS68827</name>
</gene>
<comment type="caution">
    <text evidence="2">The sequence shown here is derived from an EMBL/GenBank/DDBJ whole genome shotgun (WGS) entry which is preliminary data.</text>
</comment>
<dbReference type="Pfam" id="PF00646">
    <property type="entry name" value="F-box"/>
    <property type="match status" value="1"/>
</dbReference>
<dbReference type="SUPFAM" id="SSF81383">
    <property type="entry name" value="F-box domain"/>
    <property type="match status" value="1"/>
</dbReference>
<name>A0A8H3BWG6_9AGAM</name>